<evidence type="ECO:0000313" key="6">
    <source>
        <dbReference type="EMBL" id="MBY6142357.1"/>
    </source>
</evidence>
<dbReference type="Pfam" id="PF03466">
    <property type="entry name" value="LysR_substrate"/>
    <property type="match status" value="1"/>
</dbReference>
<evidence type="ECO:0000313" key="7">
    <source>
        <dbReference type="Proteomes" id="UP000766629"/>
    </source>
</evidence>
<organism evidence="6 7">
    <name type="scientific">Leisingera daeponensis</name>
    <dbReference type="NCBI Taxonomy" id="405746"/>
    <lineage>
        <taxon>Bacteria</taxon>
        <taxon>Pseudomonadati</taxon>
        <taxon>Pseudomonadota</taxon>
        <taxon>Alphaproteobacteria</taxon>
        <taxon>Rhodobacterales</taxon>
        <taxon>Roseobacteraceae</taxon>
        <taxon>Leisingera</taxon>
    </lineage>
</organism>
<dbReference type="SUPFAM" id="SSF46785">
    <property type="entry name" value="Winged helix' DNA-binding domain"/>
    <property type="match status" value="1"/>
</dbReference>
<dbReference type="Gene3D" id="3.40.190.10">
    <property type="entry name" value="Periplasmic binding protein-like II"/>
    <property type="match status" value="2"/>
</dbReference>
<gene>
    <name evidence="6" type="ORF">KUV26_23285</name>
</gene>
<dbReference type="SUPFAM" id="SSF53850">
    <property type="entry name" value="Periplasmic binding protein-like II"/>
    <property type="match status" value="1"/>
</dbReference>
<dbReference type="InterPro" id="IPR058163">
    <property type="entry name" value="LysR-type_TF_proteobact-type"/>
</dbReference>
<evidence type="ECO:0000259" key="5">
    <source>
        <dbReference type="PROSITE" id="PS50931"/>
    </source>
</evidence>
<dbReference type="PANTHER" id="PTHR30537:SF5">
    <property type="entry name" value="HTH-TYPE TRANSCRIPTIONAL ACTIVATOR TTDR-RELATED"/>
    <property type="match status" value="1"/>
</dbReference>
<dbReference type="Pfam" id="PF00126">
    <property type="entry name" value="HTH_1"/>
    <property type="match status" value="1"/>
</dbReference>
<dbReference type="InterPro" id="IPR036390">
    <property type="entry name" value="WH_DNA-bd_sf"/>
</dbReference>
<dbReference type="PANTHER" id="PTHR30537">
    <property type="entry name" value="HTH-TYPE TRANSCRIPTIONAL REGULATOR"/>
    <property type="match status" value="1"/>
</dbReference>
<dbReference type="Proteomes" id="UP000766629">
    <property type="component" value="Unassembled WGS sequence"/>
</dbReference>
<evidence type="ECO:0000256" key="2">
    <source>
        <dbReference type="ARBA" id="ARBA00023015"/>
    </source>
</evidence>
<accession>A0ABS7NNG4</accession>
<evidence type="ECO:0000256" key="1">
    <source>
        <dbReference type="ARBA" id="ARBA00009437"/>
    </source>
</evidence>
<protein>
    <submittedName>
        <fullName evidence="6">LysR family transcriptional regulator</fullName>
    </submittedName>
</protein>
<comment type="similarity">
    <text evidence="1">Belongs to the LysR transcriptional regulatory family.</text>
</comment>
<evidence type="ECO:0000256" key="4">
    <source>
        <dbReference type="ARBA" id="ARBA00023163"/>
    </source>
</evidence>
<dbReference type="PROSITE" id="PS50931">
    <property type="entry name" value="HTH_LYSR"/>
    <property type="match status" value="1"/>
</dbReference>
<keyword evidence="3" id="KW-0238">DNA-binding</keyword>
<dbReference type="Gene3D" id="1.10.10.10">
    <property type="entry name" value="Winged helix-like DNA-binding domain superfamily/Winged helix DNA-binding domain"/>
    <property type="match status" value="1"/>
</dbReference>
<feature type="domain" description="HTH lysR-type" evidence="5">
    <location>
        <begin position="7"/>
        <end position="64"/>
    </location>
</feature>
<evidence type="ECO:0000256" key="3">
    <source>
        <dbReference type="ARBA" id="ARBA00023125"/>
    </source>
</evidence>
<dbReference type="EMBL" id="JAHVJA010000031">
    <property type="protein sequence ID" value="MBY6142357.1"/>
    <property type="molecule type" value="Genomic_DNA"/>
</dbReference>
<dbReference type="InterPro" id="IPR005119">
    <property type="entry name" value="LysR_subst-bd"/>
</dbReference>
<reference evidence="6 7" key="1">
    <citation type="submission" date="2021-06" db="EMBL/GenBank/DDBJ databases">
        <title>50 bacteria genomes isolated from Dapeng, Shenzhen, China.</title>
        <authorList>
            <person name="Zheng W."/>
            <person name="Yu S."/>
            <person name="Huang Y."/>
        </authorList>
    </citation>
    <scope>NUCLEOTIDE SEQUENCE [LARGE SCALE GENOMIC DNA]</scope>
    <source>
        <strain evidence="6 7">DP1N14-2</strain>
    </source>
</reference>
<proteinExistence type="inferred from homology"/>
<name>A0ABS7NNG4_9RHOB</name>
<dbReference type="RefSeq" id="WP_222510250.1">
    <property type="nucleotide sequence ID" value="NZ_JAHVJA010000031.1"/>
</dbReference>
<keyword evidence="2" id="KW-0805">Transcription regulation</keyword>
<dbReference type="InterPro" id="IPR000847">
    <property type="entry name" value="LysR_HTH_N"/>
</dbReference>
<sequence>MRHSSNLNLGWLSAFDAAARHLNFTKAAQELGLSQGAVSLQIQKLEKALSASLFERRGRHVVLTDEGYAYHPHVQEALEALSQTTSRMFSRQTRNNVSIACYSPAFVEFCLTPLIPDMMRDIPDLELTLTIDYQANYTRFDKDDLVIGYGSGDAASFVPLVQETVTAVCTPAYLEQHGGKWGKCVLIECAGPRVAWPQWCAATGIAGPLDGRVVEVNSLAAAIRLARAGAGVSLAAKPFISEDLQKGALVEAFAGKCLPGKMHGFATQQLENARPIAKRVARWLLERSGRSLPCYL</sequence>
<comment type="caution">
    <text evidence="6">The sequence shown here is derived from an EMBL/GenBank/DDBJ whole genome shotgun (WGS) entry which is preliminary data.</text>
</comment>
<dbReference type="PRINTS" id="PR00039">
    <property type="entry name" value="HTHLYSR"/>
</dbReference>
<dbReference type="InterPro" id="IPR036388">
    <property type="entry name" value="WH-like_DNA-bd_sf"/>
</dbReference>
<keyword evidence="7" id="KW-1185">Reference proteome</keyword>
<keyword evidence="4" id="KW-0804">Transcription</keyword>